<protein>
    <submittedName>
        <fullName evidence="1">Uncharacterized protein</fullName>
    </submittedName>
</protein>
<dbReference type="AlphaFoldDB" id="A0A2M6WZZ1"/>
<sequence length="187" mass="20614">MFTDNARYLHALATPGYNAKNTARRARLAYCGRATLKERVAWHLSGHNSTPLPVLMAIAREVSKDGPLALISAKIGLPRALHASADDHRRITENTLAGRSILADTLCALIAVVCIEHGCDGPNAFLRRFIFPSCDILLHRASTRCVDANGTWIFYPAWHDESPFRPDNAAESTSDFAVCRSLSWLDL</sequence>
<organism evidence="1 2">
    <name type="scientific">Candidatus Andersenbacteria bacterium CG10_big_fil_rev_8_21_14_0_10_54_11</name>
    <dbReference type="NCBI Taxonomy" id="1974485"/>
    <lineage>
        <taxon>Bacteria</taxon>
        <taxon>Candidatus Anderseniibacteriota</taxon>
    </lineage>
</organism>
<gene>
    <name evidence="1" type="ORF">COT71_01265</name>
</gene>
<dbReference type="GO" id="GO:0006396">
    <property type="term" value="P:RNA processing"/>
    <property type="evidence" value="ECO:0007669"/>
    <property type="project" value="InterPro"/>
</dbReference>
<name>A0A2M6WZZ1_9BACT</name>
<dbReference type="Gene3D" id="1.10.1520.10">
    <property type="entry name" value="Ribonuclease III domain"/>
    <property type="match status" value="1"/>
</dbReference>
<reference evidence="2" key="1">
    <citation type="submission" date="2017-09" db="EMBL/GenBank/DDBJ databases">
        <title>Depth-based differentiation of microbial function through sediment-hosted aquifers and enrichment of novel symbionts in the deep terrestrial subsurface.</title>
        <authorList>
            <person name="Probst A.J."/>
            <person name="Ladd B."/>
            <person name="Jarett J.K."/>
            <person name="Geller-Mcgrath D.E."/>
            <person name="Sieber C.M.K."/>
            <person name="Emerson J.B."/>
            <person name="Anantharaman K."/>
            <person name="Thomas B.C."/>
            <person name="Malmstrom R."/>
            <person name="Stieglmeier M."/>
            <person name="Klingl A."/>
            <person name="Woyke T."/>
            <person name="Ryan C.M."/>
            <person name="Banfield J.F."/>
        </authorList>
    </citation>
    <scope>NUCLEOTIDE SEQUENCE [LARGE SCALE GENOMIC DNA]</scope>
</reference>
<evidence type="ECO:0000313" key="2">
    <source>
        <dbReference type="Proteomes" id="UP000230731"/>
    </source>
</evidence>
<proteinExistence type="predicted"/>
<dbReference type="GO" id="GO:0004525">
    <property type="term" value="F:ribonuclease III activity"/>
    <property type="evidence" value="ECO:0007669"/>
    <property type="project" value="InterPro"/>
</dbReference>
<accession>A0A2M6WZZ1</accession>
<dbReference type="InterPro" id="IPR036389">
    <property type="entry name" value="RNase_III_sf"/>
</dbReference>
<dbReference type="Proteomes" id="UP000230731">
    <property type="component" value="Unassembled WGS sequence"/>
</dbReference>
<comment type="caution">
    <text evidence="1">The sequence shown here is derived from an EMBL/GenBank/DDBJ whole genome shotgun (WGS) entry which is preliminary data.</text>
</comment>
<dbReference type="SUPFAM" id="SSF69065">
    <property type="entry name" value="RNase III domain-like"/>
    <property type="match status" value="1"/>
</dbReference>
<evidence type="ECO:0000313" key="1">
    <source>
        <dbReference type="EMBL" id="PIT98324.1"/>
    </source>
</evidence>
<dbReference type="EMBL" id="PEZP01000015">
    <property type="protein sequence ID" value="PIT98324.1"/>
    <property type="molecule type" value="Genomic_DNA"/>
</dbReference>